<evidence type="ECO:0000313" key="2">
    <source>
        <dbReference type="EMBL" id="RCJ05985.1"/>
    </source>
</evidence>
<proteinExistence type="predicted"/>
<gene>
    <name evidence="2" type="ORF">DDK22_24040</name>
</gene>
<organism evidence="2 3">
    <name type="scientific">Cupriavidus necator</name>
    <name type="common">Alcaligenes eutrophus</name>
    <name type="synonym">Ralstonia eutropha</name>
    <dbReference type="NCBI Taxonomy" id="106590"/>
    <lineage>
        <taxon>Bacteria</taxon>
        <taxon>Pseudomonadati</taxon>
        <taxon>Pseudomonadota</taxon>
        <taxon>Betaproteobacteria</taxon>
        <taxon>Burkholderiales</taxon>
        <taxon>Burkholderiaceae</taxon>
        <taxon>Cupriavidus</taxon>
    </lineage>
</organism>
<keyword evidence="1" id="KW-1133">Transmembrane helix</keyword>
<sequence>MHRHRPPLLAPVCLVAGALLGMGGSFVPSASWRSLAWGLDGIALVIASALLAVHFFRHRHDLVAAGFLVFLAGQALVVSGAGMALEASAPSFAAGAGLWAAALVLISAPKVMPNAVRVPGAIAAIPLAASSLRMLGGSGLTPLSEPLPFFAYPFLVFTLLGWAWSCLRPTPAAQAGSSSAPP</sequence>
<dbReference type="AlphaFoldDB" id="A0A367PFW5"/>
<dbReference type="EMBL" id="QDHA01000060">
    <property type="protein sequence ID" value="RCJ05985.1"/>
    <property type="molecule type" value="Genomic_DNA"/>
</dbReference>
<dbReference type="Proteomes" id="UP000253501">
    <property type="component" value="Unassembled WGS sequence"/>
</dbReference>
<protein>
    <submittedName>
        <fullName evidence="2">Uncharacterized protein</fullName>
    </submittedName>
</protein>
<keyword evidence="1" id="KW-0472">Membrane</keyword>
<feature type="transmembrane region" description="Helical" evidence="1">
    <location>
        <begin position="63"/>
        <end position="85"/>
    </location>
</feature>
<comment type="caution">
    <text evidence="2">The sequence shown here is derived from an EMBL/GenBank/DDBJ whole genome shotgun (WGS) entry which is preliminary data.</text>
</comment>
<feature type="transmembrane region" description="Helical" evidence="1">
    <location>
        <begin position="91"/>
        <end position="108"/>
    </location>
</feature>
<feature type="transmembrane region" description="Helical" evidence="1">
    <location>
        <begin position="35"/>
        <end position="56"/>
    </location>
</feature>
<keyword evidence="1" id="KW-0812">Transmembrane</keyword>
<feature type="transmembrane region" description="Helical" evidence="1">
    <location>
        <begin position="115"/>
        <end position="135"/>
    </location>
</feature>
<name>A0A367PFW5_CUPNE</name>
<feature type="transmembrane region" description="Helical" evidence="1">
    <location>
        <begin position="147"/>
        <end position="167"/>
    </location>
</feature>
<reference evidence="2 3" key="1">
    <citation type="submission" date="2018-04" db="EMBL/GenBank/DDBJ databases">
        <title>Cupriavidus necator CR12 genome sequencing and assembly.</title>
        <authorList>
            <person name="Ben Fekih I."/>
            <person name="Mazhar H.S."/>
            <person name="Bello S.K."/>
            <person name="Rensing C."/>
        </authorList>
    </citation>
    <scope>NUCLEOTIDE SEQUENCE [LARGE SCALE GENOMIC DNA]</scope>
    <source>
        <strain evidence="2 3">CR12</strain>
    </source>
</reference>
<evidence type="ECO:0000256" key="1">
    <source>
        <dbReference type="SAM" id="Phobius"/>
    </source>
</evidence>
<accession>A0A367PFW5</accession>
<evidence type="ECO:0000313" key="3">
    <source>
        <dbReference type="Proteomes" id="UP000253501"/>
    </source>
</evidence>